<protein>
    <submittedName>
        <fullName evidence="1">Uncharacterized protein</fullName>
    </submittedName>
</protein>
<evidence type="ECO:0000313" key="1">
    <source>
        <dbReference type="EMBL" id="AGC72444.1"/>
    </source>
</evidence>
<name>L7VXT0_9BACT</name>
<dbReference type="InterPro" id="IPR036812">
    <property type="entry name" value="NAD(P)_OxRdtase_dom_sf"/>
</dbReference>
<dbReference type="AlphaFoldDB" id="L7VXT0"/>
<accession>L7VXT0</accession>
<dbReference type="EMBL" id="JX649902">
    <property type="protein sequence ID" value="AGC72444.1"/>
    <property type="molecule type" value="Genomic_DNA"/>
</dbReference>
<organism evidence="1">
    <name type="scientific">uncultured bacterium A1Q1_fos_493</name>
    <dbReference type="NCBI Taxonomy" id="1256577"/>
    <lineage>
        <taxon>Bacteria</taxon>
        <taxon>environmental samples</taxon>
    </lineage>
</organism>
<sequence length="90" mass="10137">MRTITSGMFQRIAQQLAPEWQAAHDLYEVAFKFVLSDSRVHLPIVGMRWPDEVAHNVAIVENFQPSYDMAALPRLTAGIYQSEDEMGQGG</sequence>
<dbReference type="SUPFAM" id="SSF51430">
    <property type="entry name" value="NAD(P)-linked oxidoreductase"/>
    <property type="match status" value="1"/>
</dbReference>
<reference evidence="1" key="1">
    <citation type="submission" date="2012-09" db="EMBL/GenBank/DDBJ databases">
        <title>Metagenomic Characterization of a Microbial Community in Wastewater Detects High Levels of Antibiotic Resistance.</title>
        <authorList>
            <person name="Abrams M."/>
            <person name="Caldwell A."/>
            <person name="Vandaei E."/>
            <person name="Lee W."/>
            <person name="Perrott J."/>
            <person name="Khan S.Y."/>
            <person name="Ta J."/>
            <person name="Romero D."/>
            <person name="Nguyen V."/>
            <person name="Pourmand N."/>
            <person name="Ouverney C.C."/>
        </authorList>
    </citation>
    <scope>NUCLEOTIDE SEQUENCE</scope>
</reference>
<proteinExistence type="predicted"/>